<dbReference type="Gene3D" id="2.60.120.10">
    <property type="entry name" value="Jelly Rolls"/>
    <property type="match status" value="2"/>
</dbReference>
<dbReference type="Proteomes" id="UP000368032">
    <property type="component" value="Unassembled WGS sequence"/>
</dbReference>
<keyword evidence="2 5" id="KW-0862">Zinc</keyword>
<feature type="binding site" evidence="5">
    <location>
        <position position="172"/>
    </location>
    <ligand>
        <name>Zn(2+)</name>
        <dbReference type="ChEBI" id="CHEBI:29105"/>
    </ligand>
</feature>
<feature type="domain" description="Phosphomannose isomerase type I catalytic" evidence="7">
    <location>
        <begin position="4"/>
        <end position="105"/>
    </location>
</feature>
<evidence type="ECO:0000256" key="5">
    <source>
        <dbReference type="PIRSR" id="PIRSR036894-1"/>
    </source>
</evidence>
<dbReference type="InterPro" id="IPR014628">
    <property type="entry name" value="Man6P_isomerase_Firm_short"/>
</dbReference>
<dbReference type="Pfam" id="PF20511">
    <property type="entry name" value="PMI_typeI_cat"/>
    <property type="match status" value="1"/>
</dbReference>
<dbReference type="GO" id="GO:0008270">
    <property type="term" value="F:zinc ion binding"/>
    <property type="evidence" value="ECO:0007669"/>
    <property type="project" value="InterPro"/>
</dbReference>
<evidence type="ECO:0000313" key="10">
    <source>
        <dbReference type="Proteomes" id="UP000368032"/>
    </source>
</evidence>
<organism evidence="9 10">
    <name type="scientific">Collinsella aerofaciens</name>
    <dbReference type="NCBI Taxonomy" id="74426"/>
    <lineage>
        <taxon>Bacteria</taxon>
        <taxon>Bacillati</taxon>
        <taxon>Actinomycetota</taxon>
        <taxon>Coriobacteriia</taxon>
        <taxon>Coriobacteriales</taxon>
        <taxon>Coriobacteriaceae</taxon>
        <taxon>Collinsella</taxon>
    </lineage>
</organism>
<reference evidence="9 10" key="1">
    <citation type="submission" date="2019-10" db="EMBL/GenBank/DDBJ databases">
        <authorList>
            <person name="Wolf R A."/>
        </authorList>
    </citation>
    <scope>NUCLEOTIDE SEQUENCE [LARGE SCALE GENOMIC DNA]</scope>
    <source>
        <strain evidence="9">Collinsella_aerofaciens_DSM_13712</strain>
    </source>
</reference>
<evidence type="ECO:0000313" key="9">
    <source>
        <dbReference type="EMBL" id="VWM03527.1"/>
    </source>
</evidence>
<dbReference type="SUPFAM" id="SSF51182">
    <property type="entry name" value="RmlC-like cupins"/>
    <property type="match status" value="1"/>
</dbReference>
<dbReference type="PIRSF" id="PIRSF036894">
    <property type="entry name" value="PMI_Firm_short"/>
    <property type="match status" value="1"/>
</dbReference>
<dbReference type="InterPro" id="IPR051804">
    <property type="entry name" value="Carb_Metab_Reg_Kinase/Isom"/>
</dbReference>
<keyword evidence="9" id="KW-0413">Isomerase</keyword>
<feature type="binding site" evidence="5">
    <location>
        <position position="97"/>
    </location>
    <ligand>
        <name>Zn(2+)</name>
        <dbReference type="ChEBI" id="CHEBI:29105"/>
    </ligand>
</feature>
<evidence type="ECO:0000256" key="1">
    <source>
        <dbReference type="ARBA" id="ARBA00022723"/>
    </source>
</evidence>
<dbReference type="InterPro" id="IPR011051">
    <property type="entry name" value="RmlC_Cupin_sf"/>
</dbReference>
<dbReference type="EMBL" id="CABWIF010000055">
    <property type="protein sequence ID" value="VWM03527.1"/>
    <property type="molecule type" value="Genomic_DNA"/>
</dbReference>
<evidence type="ECO:0000259" key="8">
    <source>
        <dbReference type="Pfam" id="PF21621"/>
    </source>
</evidence>
<dbReference type="CDD" id="cd07010">
    <property type="entry name" value="cupin_PMI_type_I_N_bac"/>
    <property type="match status" value="1"/>
</dbReference>
<comment type="cofactor">
    <cofactor evidence="5">
        <name>Zn(2+)</name>
        <dbReference type="ChEBI" id="CHEBI:29105"/>
    </cofactor>
    <text evidence="5">Binds 1 zinc ion per subunit.</text>
</comment>
<evidence type="ECO:0000256" key="3">
    <source>
        <dbReference type="ARBA" id="ARBA00029741"/>
    </source>
</evidence>
<dbReference type="PANTHER" id="PTHR42742">
    <property type="entry name" value="TRANSCRIPTIONAL REPRESSOR MPRA"/>
    <property type="match status" value="1"/>
</dbReference>
<dbReference type="GO" id="GO:0004476">
    <property type="term" value="F:mannose-6-phosphate isomerase activity"/>
    <property type="evidence" value="ECO:0007669"/>
    <property type="project" value="InterPro"/>
</dbReference>
<proteinExistence type="predicted"/>
<dbReference type="InterPro" id="IPR014710">
    <property type="entry name" value="RmlC-like_jellyroll"/>
</dbReference>
<feature type="domain" description="Mannose-6-phosphate isomerase cupin" evidence="8">
    <location>
        <begin position="245"/>
        <end position="309"/>
    </location>
</feature>
<evidence type="ECO:0000256" key="4">
    <source>
        <dbReference type="ARBA" id="ARBA00030762"/>
    </source>
</evidence>
<protein>
    <recommendedName>
        <fullName evidence="3">Phosphohexomutase</fullName>
    </recommendedName>
    <alternativeName>
        <fullName evidence="4">Phosphomannose isomerase</fullName>
    </alternativeName>
</protein>
<evidence type="ECO:0000259" key="7">
    <source>
        <dbReference type="Pfam" id="PF20511"/>
    </source>
</evidence>
<keyword evidence="1 5" id="KW-0479">Metal-binding</keyword>
<dbReference type="InterPro" id="IPR049071">
    <property type="entry name" value="MPI_cupin_dom"/>
</dbReference>
<dbReference type="PANTHER" id="PTHR42742:SF3">
    <property type="entry name" value="FRUCTOKINASE"/>
    <property type="match status" value="1"/>
</dbReference>
<feature type="binding site" evidence="5">
    <location>
        <position position="115"/>
    </location>
    <ligand>
        <name>Zn(2+)</name>
        <dbReference type="ChEBI" id="CHEBI:29105"/>
    </ligand>
</feature>
<dbReference type="Pfam" id="PF21621">
    <property type="entry name" value="MPI_cupin_dom"/>
    <property type="match status" value="1"/>
</dbReference>
<name>A0A5K1JFA9_9ACTN</name>
<accession>A0A5K1JFA9</accession>
<dbReference type="GO" id="GO:0005975">
    <property type="term" value="P:carbohydrate metabolic process"/>
    <property type="evidence" value="ECO:0007669"/>
    <property type="project" value="InterPro"/>
</dbReference>
<dbReference type="AlphaFoldDB" id="A0A5K1JFA9"/>
<feature type="active site" evidence="6">
    <location>
        <position position="192"/>
    </location>
</feature>
<evidence type="ECO:0000256" key="6">
    <source>
        <dbReference type="PIRSR" id="PIRSR036894-2"/>
    </source>
</evidence>
<evidence type="ECO:0000256" key="2">
    <source>
        <dbReference type="ARBA" id="ARBA00022833"/>
    </source>
</evidence>
<dbReference type="InterPro" id="IPR046457">
    <property type="entry name" value="PMI_typeI_cat"/>
</dbReference>
<sequence>MSDLIKLTPIFHEKIWGGRQLETVFGYDIPDGPIGECWAISAHPNGDCQIAEGPYAGHTLSWLWAEHRELFGNCEGKEFPLLIKILDAKDDLSIQIHPNDEYAAKHENGSLGKTECWYVLDCEPDATIIVGQRAKDRAEAAQMIEEGRWDDMLNVLPIHKGDFFQIDSGTVHAIKTGTLILETQQSSDVTYRLYDYDRPGTDGNLRPLHIEQSLDCIDFDAQAPTDGTVTAPEVDGVTELESNSCYTVDRVRVNGSKTLDQRWPFMCLSVIDGEGTVCGDPVHKGSHLLAPSTVSSIDLEGKMELIISHL</sequence>
<gene>
    <name evidence="9" type="primary">manA</name>
    <name evidence="9" type="ORF">CKJAJONC_00752</name>
</gene>
<dbReference type="RefSeq" id="WP_370739726.1">
    <property type="nucleotide sequence ID" value="NZ_CABWIF010000055.1"/>
</dbReference>